<evidence type="ECO:0000313" key="3">
    <source>
        <dbReference type="Proteomes" id="UP001434883"/>
    </source>
</evidence>
<feature type="region of interest" description="Disordered" evidence="1">
    <location>
        <begin position="47"/>
        <end position="78"/>
    </location>
</feature>
<dbReference type="EMBL" id="JAHRIN010044986">
    <property type="protein sequence ID" value="MEQ2207551.1"/>
    <property type="molecule type" value="Genomic_DNA"/>
</dbReference>
<feature type="compositionally biased region" description="Low complexity" evidence="1">
    <location>
        <begin position="151"/>
        <end position="173"/>
    </location>
</feature>
<sequence length="358" mass="39340">MLALLFPCMRLGGEERTAAVFSILPLPVKENRLRQVENLLFATELPPSGMPQPCSGRQGEVPAVEGRTPRRKKPRLERPSRLEVDFLRAEVEQLKALLKAPEPAPAFQAAAAWESGEDLEDDGISVRASNSEFQSLEDQRDPFPDPRDQDPPSIGGNDGSGNSLGSSVSSGPGEEPCPLRAIILAALAKVDLDDAPVARPTGNPFFAGLRRPLCSRELGRLLSTLVVTRRQVWLAQAPISDDCRQSLRRLPVIPGQLFGPEAERALERRRQSSQAPEAWGGRSGAMGPPAPQPRRRDMREPRRQFRTATPAQFAQRSRAVAEAWRQPGLEQAPPRGALAGPDRSWRPPRGRSRRQRAA</sequence>
<protein>
    <submittedName>
        <fullName evidence="2">Uncharacterized protein</fullName>
    </submittedName>
</protein>
<gene>
    <name evidence="2" type="ORF">XENOCAPTIV_014337</name>
</gene>
<organism evidence="2 3">
    <name type="scientific">Xenoophorus captivus</name>
    <dbReference type="NCBI Taxonomy" id="1517983"/>
    <lineage>
        <taxon>Eukaryota</taxon>
        <taxon>Metazoa</taxon>
        <taxon>Chordata</taxon>
        <taxon>Craniata</taxon>
        <taxon>Vertebrata</taxon>
        <taxon>Euteleostomi</taxon>
        <taxon>Actinopterygii</taxon>
        <taxon>Neopterygii</taxon>
        <taxon>Teleostei</taxon>
        <taxon>Neoteleostei</taxon>
        <taxon>Acanthomorphata</taxon>
        <taxon>Ovalentaria</taxon>
        <taxon>Atherinomorphae</taxon>
        <taxon>Cyprinodontiformes</taxon>
        <taxon>Goodeidae</taxon>
        <taxon>Xenoophorus</taxon>
    </lineage>
</organism>
<accession>A0ABV0RHS4</accession>
<feature type="compositionally biased region" description="Basic and acidic residues" evidence="1">
    <location>
        <begin position="294"/>
        <end position="303"/>
    </location>
</feature>
<feature type="region of interest" description="Disordered" evidence="1">
    <location>
        <begin position="265"/>
        <end position="358"/>
    </location>
</feature>
<comment type="caution">
    <text evidence="2">The sequence shown here is derived from an EMBL/GenBank/DDBJ whole genome shotgun (WGS) entry which is preliminary data.</text>
</comment>
<name>A0ABV0RHS4_9TELE</name>
<feature type="compositionally biased region" description="Basic residues" evidence="1">
    <location>
        <begin position="346"/>
        <end position="358"/>
    </location>
</feature>
<feature type="compositionally biased region" description="Basic and acidic residues" evidence="1">
    <location>
        <begin position="137"/>
        <end position="150"/>
    </location>
</feature>
<reference evidence="2 3" key="1">
    <citation type="submission" date="2021-06" db="EMBL/GenBank/DDBJ databases">
        <authorList>
            <person name="Palmer J.M."/>
        </authorList>
    </citation>
    <scope>NUCLEOTIDE SEQUENCE [LARGE SCALE GENOMIC DNA]</scope>
    <source>
        <strain evidence="2 3">XC_2019</strain>
        <tissue evidence="2">Muscle</tissue>
    </source>
</reference>
<evidence type="ECO:0000256" key="1">
    <source>
        <dbReference type="SAM" id="MobiDB-lite"/>
    </source>
</evidence>
<dbReference type="Proteomes" id="UP001434883">
    <property type="component" value="Unassembled WGS sequence"/>
</dbReference>
<keyword evidence="3" id="KW-1185">Reference proteome</keyword>
<proteinExistence type="predicted"/>
<evidence type="ECO:0000313" key="2">
    <source>
        <dbReference type="EMBL" id="MEQ2207551.1"/>
    </source>
</evidence>
<feature type="region of interest" description="Disordered" evidence="1">
    <location>
        <begin position="128"/>
        <end position="174"/>
    </location>
</feature>